<accession>A0A1H6N6T3</accession>
<evidence type="ECO:0000256" key="2">
    <source>
        <dbReference type="SAM" id="SignalP"/>
    </source>
</evidence>
<feature type="region of interest" description="Disordered" evidence="1">
    <location>
        <begin position="50"/>
        <end position="144"/>
    </location>
</feature>
<proteinExistence type="predicted"/>
<keyword evidence="2" id="KW-0732">Signal</keyword>
<reference evidence="4" key="1">
    <citation type="submission" date="2016-10" db="EMBL/GenBank/DDBJ databases">
        <authorList>
            <person name="Varghese N."/>
            <person name="Submissions S."/>
        </authorList>
    </citation>
    <scope>NUCLEOTIDE SEQUENCE [LARGE SCALE GENOMIC DNA]</scope>
    <source>
        <strain evidence="4">DSM 11593</strain>
    </source>
</reference>
<dbReference type="Proteomes" id="UP000199125">
    <property type="component" value="Unassembled WGS sequence"/>
</dbReference>
<feature type="compositionally biased region" description="Low complexity" evidence="1">
    <location>
        <begin position="58"/>
        <end position="86"/>
    </location>
</feature>
<gene>
    <name evidence="3" type="ORF">SAMN04488075_2903</name>
</gene>
<name>A0A1H6N6T3_9RHOB</name>
<dbReference type="EMBL" id="FNXG01000006">
    <property type="protein sequence ID" value="SEI10432.1"/>
    <property type="molecule type" value="Genomic_DNA"/>
</dbReference>
<evidence type="ECO:0000313" key="4">
    <source>
        <dbReference type="Proteomes" id="UP000199125"/>
    </source>
</evidence>
<protein>
    <submittedName>
        <fullName evidence="3">Uncharacterized protein</fullName>
    </submittedName>
</protein>
<evidence type="ECO:0000313" key="3">
    <source>
        <dbReference type="EMBL" id="SEI10432.1"/>
    </source>
</evidence>
<dbReference type="AlphaFoldDB" id="A0A1H6N6T3"/>
<organism evidence="3 4">
    <name type="scientific">Paracoccus alkenifer</name>
    <dbReference type="NCBI Taxonomy" id="65735"/>
    <lineage>
        <taxon>Bacteria</taxon>
        <taxon>Pseudomonadati</taxon>
        <taxon>Pseudomonadota</taxon>
        <taxon>Alphaproteobacteria</taxon>
        <taxon>Rhodobacterales</taxon>
        <taxon>Paracoccaceae</taxon>
        <taxon>Paracoccus</taxon>
    </lineage>
</organism>
<keyword evidence="4" id="KW-1185">Reference proteome</keyword>
<feature type="signal peptide" evidence="2">
    <location>
        <begin position="1"/>
        <end position="22"/>
    </location>
</feature>
<dbReference type="RefSeq" id="WP_245728890.1">
    <property type="nucleotide sequence ID" value="NZ_FNXG01000006.1"/>
</dbReference>
<sequence length="173" mass="16681">MTASLKLLVAGLTLVAAGAAHADCAADLARFEAGAATAATEGIAKDGSLAPLQGEASVDTTTQAVTTPEAATTAETTTPGTTATGDGSSGGDNQIAKDGSTAPLESAGDSGADVAMSGQDAQAQQEGRATAAGQAEAESGTDDRATALRDARAALEAGDEAACQEALKRAEAS</sequence>
<feature type="chain" id="PRO_5011553396" evidence="2">
    <location>
        <begin position="23"/>
        <end position="173"/>
    </location>
</feature>
<evidence type="ECO:0000256" key="1">
    <source>
        <dbReference type="SAM" id="MobiDB-lite"/>
    </source>
</evidence>